<evidence type="ECO:0000313" key="1">
    <source>
        <dbReference type="EMBL" id="MBD2565045.1"/>
    </source>
</evidence>
<dbReference type="EMBL" id="JACJTE010000067">
    <property type="protein sequence ID" value="MBD2565045.1"/>
    <property type="molecule type" value="Genomic_DNA"/>
</dbReference>
<keyword evidence="2" id="KW-1185">Reference proteome</keyword>
<name>A0ABR8F851_NOSLI</name>
<evidence type="ECO:0000313" key="2">
    <source>
        <dbReference type="Proteomes" id="UP000604661"/>
    </source>
</evidence>
<reference evidence="1 2" key="1">
    <citation type="journal article" date="2020" name="ISME J.">
        <title>Comparative genomics reveals insights into cyanobacterial evolution and habitat adaptation.</title>
        <authorList>
            <person name="Chen M.Y."/>
            <person name="Teng W.K."/>
            <person name="Zhao L."/>
            <person name="Hu C.X."/>
            <person name="Zhou Y.K."/>
            <person name="Han B.P."/>
            <person name="Song L.R."/>
            <person name="Shu W.S."/>
        </authorList>
    </citation>
    <scope>NUCLEOTIDE SEQUENCE [LARGE SCALE GENOMIC DNA]</scope>
    <source>
        <strain evidence="1 2">FACHB-391</strain>
    </source>
</reference>
<proteinExistence type="predicted"/>
<sequence length="128" mass="14162">MVNNIGCLVVQYFRIGETKGCLINLIVKLTGVTGTINCIAFSEPNSLVVSRHEPLEHLPSKFCCVPADLPKIGVKYSWVCKKLLRLPAISVVEIAVYNFGLLTAVFSEYDVLCICFPSFLRNASRLPL</sequence>
<accession>A0ABR8F851</accession>
<dbReference type="Proteomes" id="UP000604661">
    <property type="component" value="Unassembled WGS sequence"/>
</dbReference>
<protein>
    <submittedName>
        <fullName evidence="1">Uncharacterized protein</fullName>
    </submittedName>
</protein>
<comment type="caution">
    <text evidence="1">The sequence shown here is derived from an EMBL/GenBank/DDBJ whole genome shotgun (WGS) entry which is preliminary data.</text>
</comment>
<organism evidence="1 2">
    <name type="scientific">Nostoc linckia FACHB-391</name>
    <dbReference type="NCBI Taxonomy" id="2692906"/>
    <lineage>
        <taxon>Bacteria</taxon>
        <taxon>Bacillati</taxon>
        <taxon>Cyanobacteriota</taxon>
        <taxon>Cyanophyceae</taxon>
        <taxon>Nostocales</taxon>
        <taxon>Nostocaceae</taxon>
        <taxon>Nostoc</taxon>
    </lineage>
</organism>
<gene>
    <name evidence="1" type="ORF">H6G95_31595</name>
</gene>
<dbReference type="RefSeq" id="WP_190899809.1">
    <property type="nucleotide sequence ID" value="NZ_JACJTE010000067.1"/>
</dbReference>